<comment type="similarity">
    <text evidence="1">Belongs to the metallophosphoesterase superfamily. YfcE family.</text>
</comment>
<dbReference type="Gene3D" id="3.60.21.10">
    <property type="match status" value="1"/>
</dbReference>
<dbReference type="OrthoDB" id="9813918at2"/>
<feature type="domain" description="Calcineurin-like phosphoesterase" evidence="2">
    <location>
        <begin position="6"/>
        <end position="184"/>
    </location>
</feature>
<evidence type="ECO:0000256" key="1">
    <source>
        <dbReference type="ARBA" id="ARBA00008950"/>
    </source>
</evidence>
<dbReference type="PANTHER" id="PTHR42850:SF2">
    <property type="entry name" value="BLL5683 PROTEIN"/>
    <property type="match status" value="1"/>
</dbReference>
<dbReference type="GO" id="GO:0005737">
    <property type="term" value="C:cytoplasm"/>
    <property type="evidence" value="ECO:0007669"/>
    <property type="project" value="TreeGrafter"/>
</dbReference>
<gene>
    <name evidence="3" type="ORF">CEV32_2505</name>
</gene>
<dbReference type="Proteomes" id="UP000216345">
    <property type="component" value="Unassembled WGS sequence"/>
</dbReference>
<dbReference type="PANTHER" id="PTHR42850">
    <property type="entry name" value="METALLOPHOSPHOESTERASE"/>
    <property type="match status" value="1"/>
</dbReference>
<organism evidence="3 4">
    <name type="scientific">Brucella rhizosphaerae</name>
    <dbReference type="NCBI Taxonomy" id="571254"/>
    <lineage>
        <taxon>Bacteria</taxon>
        <taxon>Pseudomonadati</taxon>
        <taxon>Pseudomonadota</taxon>
        <taxon>Alphaproteobacteria</taxon>
        <taxon>Hyphomicrobiales</taxon>
        <taxon>Brucellaceae</taxon>
        <taxon>Brucella/Ochrobactrum group</taxon>
        <taxon>Brucella</taxon>
    </lineage>
</organism>
<dbReference type="InterPro" id="IPR011152">
    <property type="entry name" value="Pesterase_MJ0912"/>
</dbReference>
<dbReference type="EMBL" id="NNRK01000034">
    <property type="protein sequence ID" value="OYR10068.1"/>
    <property type="molecule type" value="Genomic_DNA"/>
</dbReference>
<keyword evidence="4" id="KW-1185">Reference proteome</keyword>
<dbReference type="SUPFAM" id="SSF56300">
    <property type="entry name" value="Metallo-dependent phosphatases"/>
    <property type="match status" value="1"/>
</dbReference>
<dbReference type="GO" id="GO:0016791">
    <property type="term" value="F:phosphatase activity"/>
    <property type="evidence" value="ECO:0007669"/>
    <property type="project" value="TreeGrafter"/>
</dbReference>
<dbReference type="CDD" id="cd00838">
    <property type="entry name" value="MPP_superfamily"/>
    <property type="match status" value="1"/>
</dbReference>
<dbReference type="Pfam" id="PF12850">
    <property type="entry name" value="Metallophos_2"/>
    <property type="match status" value="1"/>
</dbReference>
<accession>A0A256F5E8</accession>
<proteinExistence type="inferred from homology"/>
<dbReference type="InterPro" id="IPR024654">
    <property type="entry name" value="Calcineurin-like_PHP_lpxH"/>
</dbReference>
<reference evidence="3 4" key="1">
    <citation type="submission" date="2017-07" db="EMBL/GenBank/DDBJ databases">
        <title>Phylogenetic study on the rhizospheric bacterium Ochrobactrum sp. A44.</title>
        <authorList>
            <person name="Krzyzanowska D.M."/>
            <person name="Ossowicki A."/>
            <person name="Rajewska M."/>
            <person name="Maciag T."/>
            <person name="Kaczynski Z."/>
            <person name="Czerwicka M."/>
            <person name="Jafra S."/>
        </authorList>
    </citation>
    <scope>NUCLEOTIDE SEQUENCE [LARGE SCALE GENOMIC DNA]</scope>
    <source>
        <strain evidence="3 4">PR17</strain>
    </source>
</reference>
<dbReference type="RefSeq" id="WP_094578983.1">
    <property type="nucleotide sequence ID" value="NZ_JBHEEL010000001.1"/>
</dbReference>
<dbReference type="PIRSF" id="PIRSF000883">
    <property type="entry name" value="Pesterase_MJ0912"/>
    <property type="match status" value="1"/>
</dbReference>
<protein>
    <submittedName>
        <fullName evidence="3">Calcineurin-like phosphoesterase superfamily domain protein</fullName>
    </submittedName>
</protein>
<comment type="caution">
    <text evidence="3">The sequence shown here is derived from an EMBL/GenBank/DDBJ whole genome shotgun (WGS) entry which is preliminary data.</text>
</comment>
<dbReference type="AlphaFoldDB" id="A0A256F5E8"/>
<dbReference type="InterPro" id="IPR050126">
    <property type="entry name" value="Ap4A_hydrolase"/>
</dbReference>
<sequence length="257" mass="27925">MHFKRFAVIADIHGNSDALAAVLADIDALCIETVINLGDHLSGPLAARETLDMLMAREMISIRGNHDRWLVEKPVAEMGPSDRVAFEQLEAQHLAWLCDLPASLSLADGKIFICHGTPTSDTTYWLETVTATGDVVLRGRDEIEAEAEDIAASLILCGHTHTPRVVRLSDGRQIINPGSVGCPGYDDDQPVPHSVQTGTPNASYAVIEDSSLGWQVTFRSIPYDTTRMASLAGQAGRAEWAHAIRSGWLRLTPDCKS</sequence>
<dbReference type="InterPro" id="IPR029052">
    <property type="entry name" value="Metallo-depent_PP-like"/>
</dbReference>
<evidence type="ECO:0000259" key="2">
    <source>
        <dbReference type="Pfam" id="PF12850"/>
    </source>
</evidence>
<evidence type="ECO:0000313" key="4">
    <source>
        <dbReference type="Proteomes" id="UP000216345"/>
    </source>
</evidence>
<evidence type="ECO:0000313" key="3">
    <source>
        <dbReference type="EMBL" id="OYR10068.1"/>
    </source>
</evidence>
<name>A0A256F5E8_9HYPH</name>